<feature type="transmembrane region" description="Helical" evidence="1">
    <location>
        <begin position="232"/>
        <end position="251"/>
    </location>
</feature>
<protein>
    <submittedName>
        <fullName evidence="3">AAA ATPase (Modular protein)</fullName>
    </submittedName>
</protein>
<reference evidence="3" key="1">
    <citation type="submission" date="2014-03" db="EMBL/GenBank/DDBJ databases">
        <authorList>
            <person name="Genoscope - CEA"/>
        </authorList>
    </citation>
    <scope>NUCLEOTIDE SEQUENCE [LARGE SCALE GENOMIC DNA]</scope>
    <source>
        <strain evidence="3">CF27</strain>
    </source>
</reference>
<dbReference type="EMBL" id="CCCS020000078">
    <property type="protein sequence ID" value="CDQ12083.1"/>
    <property type="molecule type" value="Genomic_DNA"/>
</dbReference>
<keyword evidence="5" id="KW-1185">Reference proteome</keyword>
<dbReference type="InterPro" id="IPR027417">
    <property type="entry name" value="P-loop_NTPase"/>
</dbReference>
<name>A0A060UZL2_9PROT</name>
<dbReference type="Gene3D" id="3.40.50.300">
    <property type="entry name" value="P-loop containing nucleotide triphosphate hydrolases"/>
    <property type="match status" value="2"/>
</dbReference>
<feature type="transmembrane region" description="Helical" evidence="1">
    <location>
        <begin position="201"/>
        <end position="226"/>
    </location>
</feature>
<evidence type="ECO:0000256" key="1">
    <source>
        <dbReference type="SAM" id="Phobius"/>
    </source>
</evidence>
<dbReference type="GO" id="GO:0005524">
    <property type="term" value="F:ATP binding"/>
    <property type="evidence" value="ECO:0007669"/>
    <property type="project" value="InterPro"/>
</dbReference>
<dbReference type="InterPro" id="IPR003959">
    <property type="entry name" value="ATPase_AAA_core"/>
</dbReference>
<dbReference type="EMBL" id="LT841305">
    <property type="protein sequence ID" value="SMH64790.1"/>
    <property type="molecule type" value="Genomic_DNA"/>
</dbReference>
<organism evidence="3">
    <name type="scientific">Acidithiobacillus ferrivorans</name>
    <dbReference type="NCBI Taxonomy" id="160808"/>
    <lineage>
        <taxon>Bacteria</taxon>
        <taxon>Pseudomonadati</taxon>
        <taxon>Pseudomonadota</taxon>
        <taxon>Acidithiobacillia</taxon>
        <taxon>Acidithiobacillales</taxon>
        <taxon>Acidithiobacillaceae</taxon>
        <taxon>Acidithiobacillus</taxon>
    </lineage>
</organism>
<dbReference type="SUPFAM" id="SSF52540">
    <property type="entry name" value="P-loop containing nucleoside triphosphate hydrolases"/>
    <property type="match status" value="2"/>
</dbReference>
<feature type="domain" description="AAA+ ATPase" evidence="2">
    <location>
        <begin position="687"/>
        <end position="816"/>
    </location>
</feature>
<feature type="transmembrane region" description="Helical" evidence="1">
    <location>
        <begin position="124"/>
        <end position="142"/>
    </location>
</feature>
<feature type="transmembrane region" description="Helical" evidence="1">
    <location>
        <begin position="288"/>
        <end position="305"/>
    </location>
</feature>
<feature type="transmembrane region" description="Helical" evidence="1">
    <location>
        <begin position="354"/>
        <end position="375"/>
    </location>
</feature>
<dbReference type="Pfam" id="PF00004">
    <property type="entry name" value="AAA"/>
    <property type="match status" value="2"/>
</dbReference>
<keyword evidence="1" id="KW-1133">Transmembrane helix</keyword>
<dbReference type="CDD" id="cd19481">
    <property type="entry name" value="RecA-like_protease"/>
    <property type="match status" value="2"/>
</dbReference>
<reference evidence="4 5" key="3">
    <citation type="submission" date="2017-03" db="EMBL/GenBank/DDBJ databases">
        <authorList>
            <person name="Regsiter A."/>
            <person name="William W."/>
        </authorList>
    </citation>
    <scope>NUCLEOTIDE SEQUENCE [LARGE SCALE GENOMIC DNA]</scope>
    <source>
        <strain evidence="4">PRJEB5721</strain>
    </source>
</reference>
<dbReference type="GO" id="GO:0016887">
    <property type="term" value="F:ATP hydrolysis activity"/>
    <property type="evidence" value="ECO:0007669"/>
    <property type="project" value="InterPro"/>
</dbReference>
<dbReference type="InterPro" id="IPR003593">
    <property type="entry name" value="AAA+_ATPase"/>
</dbReference>
<dbReference type="PANTHER" id="PTHR23077">
    <property type="entry name" value="AAA-FAMILY ATPASE"/>
    <property type="match status" value="1"/>
</dbReference>
<keyword evidence="1" id="KW-0812">Transmembrane</keyword>
<evidence type="ECO:0000313" key="5">
    <source>
        <dbReference type="Proteomes" id="UP000193925"/>
    </source>
</evidence>
<reference evidence="3" key="2">
    <citation type="submission" date="2014-07" db="EMBL/GenBank/DDBJ databases">
        <title>Initial genome analysis of the psychrotolerant acidophile Acidithiobacillus ferrivorans CF27: insights into iron and sulfur oxidation pathways and into biofilm formation.</title>
        <authorList>
            <person name="Talla E."/>
            <person name="Hedrich S."/>
            <person name="Mangenot S."/>
            <person name="Ji B."/>
            <person name="Johnson D.B."/>
            <person name="Barbe V."/>
            <person name="Bonnefoy V."/>
        </authorList>
    </citation>
    <scope>NUCLEOTIDE SEQUENCE [LARGE SCALE GENOMIC DNA]</scope>
    <source>
        <strain evidence="3">CF27</strain>
    </source>
</reference>
<sequence>MDGDLKEITEGKSDGECAIICASRLEKTLESVYGASGPGLGQKASAVAKRLPAGMDDKLRRIAGIRNSAAHDPLEFSLRNRPAFVAECSRLLDVLAGEGVKRESHQPSSASSVLFAWEGFASKVIIALALAGNGILWFHLFANEKTAAIKPTLHVVGLSLLLTVIGIFFAMLTAAAMRFLGQSDKSMMWHAFHKGGRIHVLLGLFVAYMVFSWYVSAAMVMGLFAMLSVHSVYVATPLSAFAVTLLLLMHGRWTQVATSWRSVLTLVPLVTLIAYAVQIYMKGILNDMMLPLAGIVLALSPLAYITLSERWKSVGDFFYGLSLFGGAGASSVVLMPHMLMGSASAVKALQSMEIMVPVLLVTAAGLFVTSFLFSLPFRQKFAKAQSGAQGSAVTADPEFVEQFARQKSAMDFSRIAGMTAMKDKLLTAAKEAKSGGRNGILLYGEPGNGKTLFAEALAGEIGLPLVKVSIAQIKSRWVGETTQKLMGAFAFAKQKPCVLFFDEIEAIVPPRDRISDPSSEDAKITAAFLTALDDLRATTKVVILAATNYLDRVDPAGIREGRFDWKIEIPAPDQAARRHILSSGLRHETVGLSVLDAAAKRLRGYTAAKIRAVSEEVARSTDSGQELTLESFIRAQKALAGSSGHGVGEDAPGLDDLVLQESVRVHLRSLMGRMLDPVGAQEKGATVPSGVIFYGDPGNGKTMAARALAKESGWSFLNVTGADVAKEDGVKNLLKRANEIRPCIVFLDEADGVLANRDSWQAKADTINGLLTAMDGSGGRMSDILWVAATNRIEAIDPAMLRGGRFSEKIRFPNPDAELLASAVQVWLAALKLPITCTVQEVAGVLSGLSFASAREAIQSAVNHVVGTDGETLAVADIVRAKGLIEIE</sequence>
<evidence type="ECO:0000313" key="3">
    <source>
        <dbReference type="EMBL" id="CDQ12083.1"/>
    </source>
</evidence>
<feature type="domain" description="AAA+ ATPase" evidence="2">
    <location>
        <begin position="436"/>
        <end position="573"/>
    </location>
</feature>
<feature type="transmembrane region" description="Helical" evidence="1">
    <location>
        <begin position="154"/>
        <end position="180"/>
    </location>
</feature>
<dbReference type="Gene3D" id="1.10.8.60">
    <property type="match status" value="2"/>
</dbReference>
<dbReference type="SMART" id="SM00382">
    <property type="entry name" value="AAA"/>
    <property type="match status" value="2"/>
</dbReference>
<dbReference type="PANTHER" id="PTHR23077:SF198">
    <property type="entry name" value="ATP-DEPENDENT ZINC METALLOPROTEASE FTSH"/>
    <property type="match status" value="1"/>
</dbReference>
<gene>
    <name evidence="4" type="ORF">AFERRI_10824</name>
    <name evidence="3" type="ORF">AFERRI_80032</name>
</gene>
<dbReference type="RefSeq" id="WP_051984964.1">
    <property type="nucleotide sequence ID" value="NZ_CCCS020000078.1"/>
</dbReference>
<feature type="transmembrane region" description="Helical" evidence="1">
    <location>
        <begin position="317"/>
        <end position="334"/>
    </location>
</feature>
<proteinExistence type="predicted"/>
<dbReference type="Proteomes" id="UP000193925">
    <property type="component" value="Chromosome AFERRI"/>
</dbReference>
<evidence type="ECO:0000313" key="4">
    <source>
        <dbReference type="EMBL" id="SMH64790.1"/>
    </source>
</evidence>
<feature type="transmembrane region" description="Helical" evidence="1">
    <location>
        <begin position="263"/>
        <end position="282"/>
    </location>
</feature>
<keyword evidence="1" id="KW-0472">Membrane</keyword>
<accession>A0A060UZL2</accession>
<dbReference type="InterPro" id="IPR050168">
    <property type="entry name" value="AAA_ATPase_domain"/>
</dbReference>
<dbReference type="AlphaFoldDB" id="A0A060UZL2"/>
<evidence type="ECO:0000259" key="2">
    <source>
        <dbReference type="SMART" id="SM00382"/>
    </source>
</evidence>